<comment type="caution">
    <text evidence="7">The sequence shown here is derived from an EMBL/GenBank/DDBJ whole genome shotgun (WGS) entry which is preliminary data.</text>
</comment>
<dbReference type="SUPFAM" id="SSF51556">
    <property type="entry name" value="Metallo-dependent hydrolases"/>
    <property type="match status" value="1"/>
</dbReference>
<feature type="region of interest" description="Disordered" evidence="6">
    <location>
        <begin position="1"/>
        <end position="24"/>
    </location>
</feature>
<dbReference type="PANTHER" id="PTHR10819">
    <property type="entry name" value="PHOSPHOTRIESTERASE-RELATED"/>
    <property type="match status" value="1"/>
</dbReference>
<keyword evidence="2" id="KW-0378">Hydrolase</keyword>
<dbReference type="Pfam" id="PF02126">
    <property type="entry name" value="PTE"/>
    <property type="match status" value="1"/>
</dbReference>
<reference evidence="7" key="1">
    <citation type="submission" date="2020-11" db="EMBL/GenBank/DDBJ databases">
        <title>Isolation and identification of active actinomycetes.</title>
        <authorList>
            <person name="Yu B."/>
        </authorList>
    </citation>
    <scope>NUCLEOTIDE SEQUENCE</scope>
    <source>
        <strain evidence="7">NEAU-YB345</strain>
    </source>
</reference>
<dbReference type="PROSITE" id="PS51347">
    <property type="entry name" value="PHOSPHOTRIESTERASE_2"/>
    <property type="match status" value="1"/>
</dbReference>
<dbReference type="PANTHER" id="PTHR10819:SF3">
    <property type="entry name" value="PHOSPHOTRIESTERASE-RELATED PROTEIN"/>
    <property type="match status" value="1"/>
</dbReference>
<sequence length="356" mass="38145">MSSPLRSETAGTETGTGTETVETVRGPVAAEELGTVLAHEHVFVLDGEVHRNYPELWDEEQIVAQAVEKLGELARLGVSTIMDPTVVGLGRDVARVARVNAQVDIHVVVATGLYTLNDVPNLFRYHGPGTLLGGEEPMVAMFVKDLTEGIAGTGIRAAFLKCAIEESLTPGVERVMRAVARAHLITGAPIMVHTSAAHRTGLVAQDVLREEGVDLGAVVLGHSGDTADVDYVRRLVDRGSYVGMDRFGLDLLLPGDARVATVARLAEEGLAERMMLSHDASCHIDWFPPGVREAIAPNWNYRYIHQSVLPALRAAGVGEKQIETMLVDTPQRFLTAGRTGAQQARAEGQGRGAAGR</sequence>
<dbReference type="Gene3D" id="3.20.20.140">
    <property type="entry name" value="Metal-dependent hydrolases"/>
    <property type="match status" value="1"/>
</dbReference>
<name>A0A931B4T2_9ACTN</name>
<feature type="binding site" evidence="4">
    <location>
        <position position="193"/>
    </location>
    <ligand>
        <name>Zn(2+)</name>
        <dbReference type="ChEBI" id="CHEBI:29105"/>
        <label>2</label>
    </ligand>
</feature>
<dbReference type="GO" id="GO:0016787">
    <property type="term" value="F:hydrolase activity"/>
    <property type="evidence" value="ECO:0007669"/>
    <property type="project" value="UniProtKB-KW"/>
</dbReference>
<dbReference type="InterPro" id="IPR032466">
    <property type="entry name" value="Metal_Hydrolase"/>
</dbReference>
<evidence type="ECO:0000256" key="3">
    <source>
        <dbReference type="PIRSR" id="PIRSR601559-50"/>
    </source>
</evidence>
<evidence type="ECO:0000256" key="2">
    <source>
        <dbReference type="ARBA" id="ARBA00022801"/>
    </source>
</evidence>
<feature type="modified residue" description="N6-carboxylysine" evidence="3 5">
    <location>
        <position position="161"/>
    </location>
</feature>
<dbReference type="EMBL" id="JADPRT010000004">
    <property type="protein sequence ID" value="MBF9068986.1"/>
    <property type="molecule type" value="Genomic_DNA"/>
</dbReference>
<dbReference type="EMBL" id="JADPRT010000022">
    <property type="protein sequence ID" value="MBF9073440.1"/>
    <property type="molecule type" value="Genomic_DNA"/>
</dbReference>
<keyword evidence="9" id="KW-1185">Reference proteome</keyword>
<accession>A0A931B4T2</accession>
<organism evidence="7 9">
    <name type="scientific">Streptacidiphilus fuscans</name>
    <dbReference type="NCBI Taxonomy" id="2789292"/>
    <lineage>
        <taxon>Bacteria</taxon>
        <taxon>Bacillati</taxon>
        <taxon>Actinomycetota</taxon>
        <taxon>Actinomycetes</taxon>
        <taxon>Kitasatosporales</taxon>
        <taxon>Streptomycetaceae</taxon>
        <taxon>Streptacidiphilus</taxon>
    </lineage>
</organism>
<feature type="region of interest" description="Disordered" evidence="6">
    <location>
        <begin position="337"/>
        <end position="356"/>
    </location>
</feature>
<feature type="binding site" evidence="4">
    <location>
        <position position="222"/>
    </location>
    <ligand>
        <name>Zn(2+)</name>
        <dbReference type="ChEBI" id="CHEBI:29105"/>
        <label>2</label>
    </ligand>
</feature>
<dbReference type="AlphaFoldDB" id="A0A931B4T2"/>
<protein>
    <submittedName>
        <fullName evidence="7">Phosphotriesterase</fullName>
    </submittedName>
</protein>
<evidence type="ECO:0000256" key="5">
    <source>
        <dbReference type="PROSITE-ProRule" id="PRU00679"/>
    </source>
</evidence>
<feature type="binding site" description="via carbamate group" evidence="4">
    <location>
        <position position="161"/>
    </location>
    <ligand>
        <name>Zn(2+)</name>
        <dbReference type="ChEBI" id="CHEBI:29105"/>
        <label>1</label>
    </ligand>
</feature>
<feature type="compositionally biased region" description="Low complexity" evidence="6">
    <location>
        <begin position="8"/>
        <end position="24"/>
    </location>
</feature>
<feature type="binding site" evidence="4">
    <location>
        <position position="39"/>
    </location>
    <ligand>
        <name>Zn(2+)</name>
        <dbReference type="ChEBI" id="CHEBI:29105"/>
        <label>1</label>
    </ligand>
</feature>
<keyword evidence="1 4" id="KW-0479">Metal-binding</keyword>
<comment type="cofactor">
    <cofactor evidence="4">
        <name>a divalent metal cation</name>
        <dbReference type="ChEBI" id="CHEBI:60240"/>
    </cofactor>
    <text evidence="4">Binds 2 divalent metal cations per subunit.</text>
</comment>
<feature type="binding site" description="via carbamate group" evidence="4">
    <location>
        <position position="161"/>
    </location>
    <ligand>
        <name>Zn(2+)</name>
        <dbReference type="ChEBI" id="CHEBI:29105"/>
        <label>2</label>
    </ligand>
</feature>
<dbReference type="Proteomes" id="UP000657385">
    <property type="component" value="Unassembled WGS sequence"/>
</dbReference>
<gene>
    <name evidence="7" type="ORF">I2501_13225</name>
    <name evidence="8" type="ORF">I2501_36040</name>
</gene>
<feature type="binding site" evidence="4">
    <location>
        <position position="279"/>
    </location>
    <ligand>
        <name>Zn(2+)</name>
        <dbReference type="ChEBI" id="CHEBI:29105"/>
        <label>1</label>
    </ligand>
</feature>
<evidence type="ECO:0000313" key="8">
    <source>
        <dbReference type="EMBL" id="MBF9073440.1"/>
    </source>
</evidence>
<evidence type="ECO:0000313" key="7">
    <source>
        <dbReference type="EMBL" id="MBF9068986.1"/>
    </source>
</evidence>
<dbReference type="InterPro" id="IPR001559">
    <property type="entry name" value="Phosphotriesterase"/>
</dbReference>
<feature type="binding site" evidence="4">
    <location>
        <position position="41"/>
    </location>
    <ligand>
        <name>Zn(2+)</name>
        <dbReference type="ChEBI" id="CHEBI:29105"/>
        <label>1</label>
    </ligand>
</feature>
<evidence type="ECO:0000313" key="9">
    <source>
        <dbReference type="Proteomes" id="UP000657385"/>
    </source>
</evidence>
<dbReference type="GO" id="GO:0008270">
    <property type="term" value="F:zinc ion binding"/>
    <property type="evidence" value="ECO:0007669"/>
    <property type="project" value="InterPro"/>
</dbReference>
<comment type="similarity">
    <text evidence="5">Belongs to the metallo-dependent hydrolases superfamily. Phosphotriesterase family.</text>
</comment>
<feature type="compositionally biased region" description="Low complexity" evidence="6">
    <location>
        <begin position="337"/>
        <end position="347"/>
    </location>
</feature>
<evidence type="ECO:0000256" key="1">
    <source>
        <dbReference type="ARBA" id="ARBA00022723"/>
    </source>
</evidence>
<evidence type="ECO:0000256" key="6">
    <source>
        <dbReference type="SAM" id="MobiDB-lite"/>
    </source>
</evidence>
<evidence type="ECO:0000256" key="4">
    <source>
        <dbReference type="PIRSR" id="PIRSR601559-51"/>
    </source>
</evidence>
<proteinExistence type="inferred from homology"/>